<evidence type="ECO:0000256" key="4">
    <source>
        <dbReference type="ARBA" id="ARBA00022777"/>
    </source>
</evidence>
<evidence type="ECO:0000256" key="2">
    <source>
        <dbReference type="ARBA" id="ARBA00022679"/>
    </source>
</evidence>
<evidence type="ECO:0000313" key="9">
    <source>
        <dbReference type="Proteomes" id="UP000824035"/>
    </source>
</evidence>
<dbReference type="Proteomes" id="UP000824035">
    <property type="component" value="Unassembled WGS sequence"/>
</dbReference>
<dbReference type="InterPro" id="IPR011009">
    <property type="entry name" value="Kinase-like_dom_sf"/>
</dbReference>
<evidence type="ECO:0000259" key="7">
    <source>
        <dbReference type="PROSITE" id="PS50011"/>
    </source>
</evidence>
<organism evidence="8 9">
    <name type="scientific">Candidatus Allofournierella merdipullorum</name>
    <dbReference type="NCBI Taxonomy" id="2838595"/>
    <lineage>
        <taxon>Bacteria</taxon>
        <taxon>Bacillati</taxon>
        <taxon>Bacillota</taxon>
        <taxon>Clostridia</taxon>
        <taxon>Eubacteriales</taxon>
        <taxon>Oscillospiraceae</taxon>
        <taxon>Allofournierella</taxon>
    </lineage>
</organism>
<keyword evidence="6" id="KW-0472">Membrane</keyword>
<comment type="caution">
    <text evidence="8">The sequence shown here is derived from an EMBL/GenBank/DDBJ whole genome shotgun (WGS) entry which is preliminary data.</text>
</comment>
<dbReference type="Gene3D" id="1.10.510.10">
    <property type="entry name" value="Transferase(Phosphotransferase) domain 1"/>
    <property type="match status" value="1"/>
</dbReference>
<feature type="transmembrane region" description="Helical" evidence="6">
    <location>
        <begin position="267"/>
        <end position="289"/>
    </location>
</feature>
<keyword evidence="3" id="KW-0547">Nucleotide-binding</keyword>
<reference evidence="8" key="2">
    <citation type="submission" date="2021-04" db="EMBL/GenBank/DDBJ databases">
        <authorList>
            <person name="Gilroy R."/>
        </authorList>
    </citation>
    <scope>NUCLEOTIDE SEQUENCE</scope>
    <source>
        <strain evidence="8">ChiGjej4B4-18154</strain>
    </source>
</reference>
<accession>A0A9D2E3V0</accession>
<dbReference type="GO" id="GO:0004674">
    <property type="term" value="F:protein serine/threonine kinase activity"/>
    <property type="evidence" value="ECO:0007669"/>
    <property type="project" value="UniProtKB-KW"/>
</dbReference>
<dbReference type="Pfam" id="PF00069">
    <property type="entry name" value="Pkinase"/>
    <property type="match status" value="1"/>
</dbReference>
<feature type="domain" description="Protein kinase" evidence="7">
    <location>
        <begin position="1"/>
        <end position="249"/>
    </location>
</feature>
<feature type="transmembrane region" description="Helical" evidence="6">
    <location>
        <begin position="337"/>
        <end position="364"/>
    </location>
</feature>
<dbReference type="EMBL" id="DXBV01000031">
    <property type="protein sequence ID" value="HIZ30295.1"/>
    <property type="molecule type" value="Genomic_DNA"/>
</dbReference>
<evidence type="ECO:0000256" key="5">
    <source>
        <dbReference type="ARBA" id="ARBA00022840"/>
    </source>
</evidence>
<keyword evidence="5" id="KW-0067">ATP-binding</keyword>
<dbReference type="SUPFAM" id="SSF56112">
    <property type="entry name" value="Protein kinase-like (PK-like)"/>
    <property type="match status" value="1"/>
</dbReference>
<protein>
    <recommendedName>
        <fullName evidence="1">non-specific serine/threonine protein kinase</fullName>
        <ecNumber evidence="1">2.7.11.1</ecNumber>
    </recommendedName>
</protein>
<dbReference type="EC" id="2.7.11.1" evidence="1"/>
<dbReference type="PANTHER" id="PTHR43289">
    <property type="entry name" value="MITOGEN-ACTIVATED PROTEIN KINASE KINASE KINASE 20-RELATED"/>
    <property type="match status" value="1"/>
</dbReference>
<keyword evidence="6" id="KW-0812">Transmembrane</keyword>
<reference evidence="8" key="1">
    <citation type="journal article" date="2021" name="PeerJ">
        <title>Extensive microbial diversity within the chicken gut microbiome revealed by metagenomics and culture.</title>
        <authorList>
            <person name="Gilroy R."/>
            <person name="Ravi A."/>
            <person name="Getino M."/>
            <person name="Pursley I."/>
            <person name="Horton D.L."/>
            <person name="Alikhan N.F."/>
            <person name="Baker D."/>
            <person name="Gharbi K."/>
            <person name="Hall N."/>
            <person name="Watson M."/>
            <person name="Adriaenssens E.M."/>
            <person name="Foster-Nyarko E."/>
            <person name="Jarju S."/>
            <person name="Secka A."/>
            <person name="Antonio M."/>
            <person name="Oren A."/>
            <person name="Chaudhuri R.R."/>
            <person name="La Ragione R."/>
            <person name="Hildebrand F."/>
            <person name="Pallen M.J."/>
        </authorList>
    </citation>
    <scope>NUCLEOTIDE SEQUENCE</scope>
    <source>
        <strain evidence="8">ChiGjej4B4-18154</strain>
    </source>
</reference>
<evidence type="ECO:0000256" key="1">
    <source>
        <dbReference type="ARBA" id="ARBA00012513"/>
    </source>
</evidence>
<gene>
    <name evidence="8" type="ORF">H9813_03550</name>
</gene>
<dbReference type="GO" id="GO:0005524">
    <property type="term" value="F:ATP binding"/>
    <property type="evidence" value="ECO:0007669"/>
    <property type="project" value="UniProtKB-KW"/>
</dbReference>
<dbReference type="PROSITE" id="PS50011">
    <property type="entry name" value="PROTEIN_KINASE_DOM"/>
    <property type="match status" value="1"/>
</dbReference>
<dbReference type="CDD" id="cd14014">
    <property type="entry name" value="STKc_PknB_like"/>
    <property type="match status" value="1"/>
</dbReference>
<evidence type="ECO:0000256" key="3">
    <source>
        <dbReference type="ARBA" id="ARBA00022741"/>
    </source>
</evidence>
<dbReference type="PROSITE" id="PS00108">
    <property type="entry name" value="PROTEIN_KINASE_ST"/>
    <property type="match status" value="1"/>
</dbReference>
<keyword evidence="8" id="KW-0723">Serine/threonine-protein kinase</keyword>
<dbReference type="InterPro" id="IPR008271">
    <property type="entry name" value="Ser/Thr_kinase_AS"/>
</dbReference>
<dbReference type="InterPro" id="IPR000719">
    <property type="entry name" value="Prot_kinase_dom"/>
</dbReference>
<dbReference type="AlphaFoldDB" id="A0A9D2E3V0"/>
<proteinExistence type="predicted"/>
<keyword evidence="6" id="KW-1133">Transmembrane helix</keyword>
<evidence type="ECO:0000313" key="8">
    <source>
        <dbReference type="EMBL" id="HIZ30295.1"/>
    </source>
</evidence>
<keyword evidence="2" id="KW-0808">Transferase</keyword>
<dbReference type="PANTHER" id="PTHR43289:SF6">
    <property type="entry name" value="SERINE_THREONINE-PROTEIN KINASE NEKL-3"/>
    <property type="match status" value="1"/>
</dbReference>
<sequence>MEREDFIFLEALNRHGTVFLVRQNSTGRILVARKAAAEQTGVFETLRTIGSGYIPAIRAIEPQPDGTVLIYEDYIQGVTLRKVLDDCQPRLEKSDAVEIARQLCRALAPVHAAGIVHRDIKPENIILGVDSQVYLIDFGIARVEKAGRSADTEFLGTQGYAAPEQFGFCQSDARADIYALGVVINQIVTGSLPNEAQTDGLLGEIVARCINLDPQQRYASVRELDAALAALPRSPRPAYCKPQKKRIAFPYPLCLVPGFRSGTPEKALFAVAAAFWFFIFAAAGFSSAANDPVDLVIVVGILTIPVGAYVIGFDLFNIQRHVPLLNKVRGTYTHRALTAFTVALWSVAVFLLTGVVAAAVKAVIH</sequence>
<feature type="transmembrane region" description="Helical" evidence="6">
    <location>
        <begin position="295"/>
        <end position="316"/>
    </location>
</feature>
<evidence type="ECO:0000256" key="6">
    <source>
        <dbReference type="SAM" id="Phobius"/>
    </source>
</evidence>
<keyword evidence="4 8" id="KW-0418">Kinase</keyword>
<name>A0A9D2E3V0_9FIRM</name>
<dbReference type="SMART" id="SM00220">
    <property type="entry name" value="S_TKc"/>
    <property type="match status" value="1"/>
</dbReference>